<dbReference type="InterPro" id="IPR029058">
    <property type="entry name" value="AB_hydrolase_fold"/>
</dbReference>
<keyword evidence="1" id="KW-0732">Signal</keyword>
<dbReference type="PIRSF" id="PIRSF029063">
    <property type="entry name" value="IV_sec_VirJ"/>
    <property type="match status" value="1"/>
</dbReference>
<dbReference type="Pfam" id="PF06057">
    <property type="entry name" value="VirJ"/>
    <property type="match status" value="1"/>
</dbReference>
<sequence length="440" mass="46958">MSRVLACWLAVMALTTTLCASPPQTLSVERLQNIRLLVPEKQPKAVIVYLSDRSGWSATDEAFARALREDGSVVLSVDLSIYAKALDASSGECLYVVGEITDLAQTTQRELGVQTYLPPIVIGRGEGATFAYAALADAPANTLGGAVAMDFADRLSLRLPFCPGATATKMPDGGAYRYAFDRSMPGPATIFVRENALDDIAQRAAPQPSVTVEAIDQKNPVAQVVEAVSTLTATIEPFGTLPAVDLPSTTTPRAVAIFVSGDGGWRDLDKSIGEWLSTQAIHVIGLDALHYFWSKRTPEELADDVSSLIHDADPDGSLPVLLLGYSFGADTLPFAFPYLPSTLRGRTRLIALLGPGKTTSFQVTISGWLGIDEGGYDVTGAIARLPPELTLCVYGKADAETSCNDPKLTGITLIETEGGHHFDADYIGLARRILDRTSLP</sequence>
<dbReference type="InterPro" id="IPR011225">
    <property type="entry name" value="IV_sec_VirJ"/>
</dbReference>
<evidence type="ECO:0000313" key="3">
    <source>
        <dbReference type="EMBL" id="MBS3651003.1"/>
    </source>
</evidence>
<feature type="domain" description="Bacterial virulence" evidence="2">
    <location>
        <begin position="255"/>
        <end position="436"/>
    </location>
</feature>
<dbReference type="RefSeq" id="WP_188256551.1">
    <property type="nucleotide sequence ID" value="NZ_JABVCF010000011.1"/>
</dbReference>
<comment type="caution">
    <text evidence="3">The sequence shown here is derived from an EMBL/GenBank/DDBJ whole genome shotgun (WGS) entry which is preliminary data.</text>
</comment>
<proteinExistence type="predicted"/>
<dbReference type="SUPFAM" id="SSF53474">
    <property type="entry name" value="alpha/beta-Hydrolases"/>
    <property type="match status" value="2"/>
</dbReference>
<gene>
    <name evidence="3" type="ORF">KEU06_20540</name>
</gene>
<evidence type="ECO:0000259" key="2">
    <source>
        <dbReference type="Pfam" id="PF06057"/>
    </source>
</evidence>
<protein>
    <submittedName>
        <fullName evidence="3">Virulence factor family protein</fullName>
    </submittedName>
</protein>
<feature type="signal peptide" evidence="1">
    <location>
        <begin position="1"/>
        <end position="20"/>
    </location>
</feature>
<name>A0A942I3W9_9HYPH</name>
<dbReference type="EMBL" id="JAGWCR010000011">
    <property type="protein sequence ID" value="MBS3651003.1"/>
    <property type="molecule type" value="Genomic_DNA"/>
</dbReference>
<dbReference type="Gene3D" id="3.40.50.1820">
    <property type="entry name" value="alpha/beta hydrolase"/>
    <property type="match status" value="1"/>
</dbReference>
<dbReference type="Proteomes" id="UP000680348">
    <property type="component" value="Unassembled WGS sequence"/>
</dbReference>
<keyword evidence="4" id="KW-1185">Reference proteome</keyword>
<feature type="chain" id="PRO_5036885178" evidence="1">
    <location>
        <begin position="21"/>
        <end position="440"/>
    </location>
</feature>
<evidence type="ECO:0000313" key="4">
    <source>
        <dbReference type="Proteomes" id="UP000680348"/>
    </source>
</evidence>
<dbReference type="InterPro" id="IPR010333">
    <property type="entry name" value="VirJ"/>
</dbReference>
<organism evidence="3 4">
    <name type="scientific">Pseudaminobacter soli</name>
    <name type="common">ex Zhang et al. 2022</name>
    <dbReference type="NCBI Taxonomy" id="2831468"/>
    <lineage>
        <taxon>Bacteria</taxon>
        <taxon>Pseudomonadati</taxon>
        <taxon>Pseudomonadota</taxon>
        <taxon>Alphaproteobacteria</taxon>
        <taxon>Hyphomicrobiales</taxon>
        <taxon>Phyllobacteriaceae</taxon>
        <taxon>Pseudaminobacter</taxon>
    </lineage>
</organism>
<evidence type="ECO:0000256" key="1">
    <source>
        <dbReference type="SAM" id="SignalP"/>
    </source>
</evidence>
<dbReference type="AlphaFoldDB" id="A0A942I3W9"/>
<accession>A0A942I3W9</accession>
<reference evidence="3" key="1">
    <citation type="submission" date="2021-04" db="EMBL/GenBank/DDBJ databases">
        <title>Pseudaminobacter soli sp. nov., isolated from paddy soil contaminated by heavy metals.</title>
        <authorList>
            <person name="Zhang K."/>
        </authorList>
    </citation>
    <scope>NUCLEOTIDE SEQUENCE</scope>
    <source>
        <strain evidence="3">19-2017</strain>
    </source>
</reference>